<dbReference type="AlphaFoldDB" id="A0A438GLP8"/>
<organism evidence="1 2">
    <name type="scientific">Vitis vinifera</name>
    <name type="common">Grape</name>
    <dbReference type="NCBI Taxonomy" id="29760"/>
    <lineage>
        <taxon>Eukaryota</taxon>
        <taxon>Viridiplantae</taxon>
        <taxon>Streptophyta</taxon>
        <taxon>Embryophyta</taxon>
        <taxon>Tracheophyta</taxon>
        <taxon>Spermatophyta</taxon>
        <taxon>Magnoliopsida</taxon>
        <taxon>eudicotyledons</taxon>
        <taxon>Gunneridae</taxon>
        <taxon>Pentapetalae</taxon>
        <taxon>rosids</taxon>
        <taxon>Vitales</taxon>
        <taxon>Vitaceae</taxon>
        <taxon>Viteae</taxon>
        <taxon>Vitis</taxon>
    </lineage>
</organism>
<evidence type="ECO:0000313" key="2">
    <source>
        <dbReference type="Proteomes" id="UP000288805"/>
    </source>
</evidence>
<reference evidence="1 2" key="1">
    <citation type="journal article" date="2018" name="PLoS Genet.">
        <title>Population sequencing reveals clonal diversity and ancestral inbreeding in the grapevine cultivar Chardonnay.</title>
        <authorList>
            <person name="Roach M.J."/>
            <person name="Johnson D.L."/>
            <person name="Bohlmann J."/>
            <person name="van Vuuren H.J."/>
            <person name="Jones S.J."/>
            <person name="Pretorius I.S."/>
            <person name="Schmidt S.A."/>
            <person name="Borneman A.R."/>
        </authorList>
    </citation>
    <scope>NUCLEOTIDE SEQUENCE [LARGE SCALE GENOMIC DNA]</scope>
    <source>
        <strain evidence="2">cv. Chardonnay</strain>
        <tissue evidence="1">Leaf</tissue>
    </source>
</reference>
<dbReference type="Proteomes" id="UP000288805">
    <property type="component" value="Unassembled WGS sequence"/>
</dbReference>
<proteinExistence type="predicted"/>
<protein>
    <submittedName>
        <fullName evidence="1">Uncharacterized protein</fullName>
    </submittedName>
</protein>
<evidence type="ECO:0000313" key="1">
    <source>
        <dbReference type="EMBL" id="RVW73136.1"/>
    </source>
</evidence>
<gene>
    <name evidence="1" type="ORF">CK203_060276</name>
</gene>
<accession>A0A438GLP8</accession>
<sequence length="126" mass="14437">MLLEKRKIKGNRDSSNGQGHYSLPEPWFLFRTKRKLIRIKKKLVATGHPVLVQTSPPAITHVAKTSSSSSSSLSFGPPVDFVFYMYDAYGFDEQKEKNEICLWVQTNWTKGSIYLGHWNCGDWGLR</sequence>
<name>A0A438GLP8_VITVI</name>
<comment type="caution">
    <text evidence="1">The sequence shown here is derived from an EMBL/GenBank/DDBJ whole genome shotgun (WGS) entry which is preliminary data.</text>
</comment>
<dbReference type="EMBL" id="QGNW01000399">
    <property type="protein sequence ID" value="RVW73136.1"/>
    <property type="molecule type" value="Genomic_DNA"/>
</dbReference>